<evidence type="ECO:0000313" key="3">
    <source>
        <dbReference type="Proteomes" id="UP000285596"/>
    </source>
</evidence>
<feature type="compositionally biased region" description="Low complexity" evidence="1">
    <location>
        <begin position="41"/>
        <end position="51"/>
    </location>
</feature>
<evidence type="ECO:0000313" key="2">
    <source>
        <dbReference type="EMBL" id="ROV65490.1"/>
    </source>
</evidence>
<dbReference type="EMBL" id="QWFA01000185">
    <property type="protein sequence ID" value="ROV65490.1"/>
    <property type="molecule type" value="Genomic_DNA"/>
</dbReference>
<dbReference type="AlphaFoldDB" id="A0A423UT26"/>
<feature type="compositionally biased region" description="Acidic residues" evidence="1">
    <location>
        <begin position="53"/>
        <end position="67"/>
    </location>
</feature>
<accession>A0A423UT26</accession>
<reference evidence="2 3" key="1">
    <citation type="submission" date="2018-08" db="EMBL/GenBank/DDBJ databases">
        <title>Streptomyces globisporus 1912-4Crt, whole genome shotgun sequence.</title>
        <authorList>
            <person name="Matselyukh B."/>
        </authorList>
    </citation>
    <scope>NUCLEOTIDE SEQUENCE [LARGE SCALE GENOMIC DNA]</scope>
    <source>
        <strain evidence="2 3">1912-4Crt</strain>
    </source>
</reference>
<organism evidence="2 3">
    <name type="scientific">Streptomyces globisporus</name>
    <dbReference type="NCBI Taxonomy" id="1908"/>
    <lineage>
        <taxon>Bacteria</taxon>
        <taxon>Bacillati</taxon>
        <taxon>Actinomycetota</taxon>
        <taxon>Actinomycetes</taxon>
        <taxon>Kitasatosporales</taxon>
        <taxon>Streptomycetaceae</taxon>
        <taxon>Streptomyces</taxon>
    </lineage>
</organism>
<feature type="non-terminal residue" evidence="2">
    <location>
        <position position="73"/>
    </location>
</feature>
<protein>
    <submittedName>
        <fullName evidence="2">Uncharacterized protein</fullName>
    </submittedName>
</protein>
<proteinExistence type="predicted"/>
<gene>
    <name evidence="2" type="ORF">D3105_27185</name>
</gene>
<name>A0A423UT26_STRGL</name>
<evidence type="ECO:0000256" key="1">
    <source>
        <dbReference type="SAM" id="MobiDB-lite"/>
    </source>
</evidence>
<comment type="caution">
    <text evidence="2">The sequence shown here is derived from an EMBL/GenBank/DDBJ whole genome shotgun (WGS) entry which is preliminary data.</text>
</comment>
<dbReference type="Proteomes" id="UP000285596">
    <property type="component" value="Unassembled WGS sequence"/>
</dbReference>
<sequence>MSTTRHLVNRRRRLATTPSRAAGAETEPAYGQPEADREPEASAAPETATAPEPEPDTADDTPPDAADDGPTAD</sequence>
<feature type="region of interest" description="Disordered" evidence="1">
    <location>
        <begin position="1"/>
        <end position="73"/>
    </location>
</feature>